<protein>
    <submittedName>
        <fullName evidence="2">Transmembrane protein</fullName>
    </submittedName>
</protein>
<proteinExistence type="predicted"/>
<dbReference type="RefSeq" id="WP_015694065.1">
    <property type="nucleotide sequence ID" value="NC_016940.1"/>
</dbReference>
<evidence type="ECO:0000313" key="3">
    <source>
        <dbReference type="Proteomes" id="UP000007519"/>
    </source>
</evidence>
<feature type="transmembrane region" description="Helical" evidence="1">
    <location>
        <begin position="30"/>
        <end position="45"/>
    </location>
</feature>
<feature type="transmembrane region" description="Helical" evidence="1">
    <location>
        <begin position="152"/>
        <end position="170"/>
    </location>
</feature>
<dbReference type="KEGG" id="sgn:SGRA_3762"/>
<dbReference type="AlphaFoldDB" id="H6L8B4"/>
<keyword evidence="1 2" id="KW-0812">Transmembrane</keyword>
<organism evidence="2 3">
    <name type="scientific">Saprospira grandis (strain Lewin)</name>
    <dbReference type="NCBI Taxonomy" id="984262"/>
    <lineage>
        <taxon>Bacteria</taxon>
        <taxon>Pseudomonadati</taxon>
        <taxon>Bacteroidota</taxon>
        <taxon>Saprospiria</taxon>
        <taxon>Saprospirales</taxon>
        <taxon>Saprospiraceae</taxon>
        <taxon>Saprospira</taxon>
    </lineage>
</organism>
<feature type="transmembrane region" description="Helical" evidence="1">
    <location>
        <begin position="79"/>
        <end position="99"/>
    </location>
</feature>
<keyword evidence="3" id="KW-1185">Reference proteome</keyword>
<keyword evidence="1" id="KW-1133">Transmembrane helix</keyword>
<accession>H6L8B4</accession>
<evidence type="ECO:0000313" key="2">
    <source>
        <dbReference type="EMBL" id="AFC26478.1"/>
    </source>
</evidence>
<dbReference type="OrthoDB" id="6333271at2"/>
<feature type="transmembrane region" description="Helical" evidence="1">
    <location>
        <begin position="120"/>
        <end position="140"/>
    </location>
</feature>
<sequence length="171" mass="18379">MGFWTKGSLLVLGLGHSAFLGAMIGEEAFFLWPIWILLVLAYYLSHHRVLELGRLDWADSLAIIVGALGALALQQELGVSVVMASALVGCLGAMLDHFFRQKWAVALYCGSFLGMSQLPLSWPYLSMLAAASFTALLYGFSAPYFKGVGGKLGSLAFLGVLLMQLVGFLLG</sequence>
<name>H6L8B4_SAPGL</name>
<dbReference type="HOGENOM" id="CLU_122870_0_0_10"/>
<gene>
    <name evidence="2" type="ordered locus">SGRA_3762</name>
</gene>
<dbReference type="STRING" id="984262.SGRA_3762"/>
<dbReference type="EMBL" id="CP002831">
    <property type="protein sequence ID" value="AFC26478.1"/>
    <property type="molecule type" value="Genomic_DNA"/>
</dbReference>
<dbReference type="eggNOG" id="ENOG5032U9N">
    <property type="taxonomic scope" value="Bacteria"/>
</dbReference>
<dbReference type="Proteomes" id="UP000007519">
    <property type="component" value="Chromosome"/>
</dbReference>
<keyword evidence="1" id="KW-0472">Membrane</keyword>
<reference evidence="2 3" key="1">
    <citation type="journal article" date="2012" name="Stand. Genomic Sci.">
        <title>Complete genome sequencing and analysis of Saprospira grandis str. Lewin, a predatory marine bacterium.</title>
        <authorList>
            <person name="Saw J.H."/>
            <person name="Yuryev A."/>
            <person name="Kanbe M."/>
            <person name="Hou S."/>
            <person name="Young A.G."/>
            <person name="Aizawa S."/>
            <person name="Alam M."/>
        </authorList>
    </citation>
    <scope>NUCLEOTIDE SEQUENCE [LARGE SCALE GENOMIC DNA]</scope>
    <source>
        <strain evidence="2 3">Lewin</strain>
    </source>
</reference>
<evidence type="ECO:0000256" key="1">
    <source>
        <dbReference type="SAM" id="Phobius"/>
    </source>
</evidence>